<dbReference type="InterPro" id="IPR041504">
    <property type="entry name" value="AidB_N"/>
</dbReference>
<proteinExistence type="inferred from homology"/>
<protein>
    <submittedName>
        <fullName evidence="6">DNA alkylation response protein</fullName>
    </submittedName>
</protein>
<dbReference type="SUPFAM" id="SSF56645">
    <property type="entry name" value="Acyl-CoA dehydrogenase NM domain-like"/>
    <property type="match status" value="1"/>
</dbReference>
<dbReference type="Proteomes" id="UP000509579">
    <property type="component" value="Chromosome"/>
</dbReference>
<dbReference type="Gene3D" id="2.40.110.20">
    <property type="match status" value="1"/>
</dbReference>
<sequence>MSTALHPEPPSIGHDAPLDEALRRADAADARAVLDAYASQLARTQPPADATQDDPAWLAQRALGRRQGLVAQALTQQTPGRWSLWAAGIYLHSQLAPDSVDPLLLTSGALAVLRKEPALWARLGPLLCSPEDDARDLPIAQKSALWMGLDASVVQTSQALQPTFQQLQAMPVGMGLWGQQFRLSGRTPGLASADSDAHLLCAQTAQGLSCFFVPRWREDGQRNGVEVHPQHNALGTMAAARLQLDAASGYLLGEEGQGQASLRAAQAIVRLGHTLASCALLRQALVQSLTQARSLTDLANQPLLGSVLVDMALESEAALMLSMRLAQAYERCEDSKEDHLPVVDRALQQVMAPAAQFWIGRRAMEITAETMEWAGSQGALDTPQGRTLARLFLAAPAQGRGEGMGNALCLQALQALDRQRPMARQLFEALETIASGDARIVAQLHSLRAMLAQPPAEQQAMARMLVHRLVLTVQACLLHRDAPPAVSQAFIQSRLGHGGGGRVLGALDTRQMDVAQLLQRALPA</sequence>
<dbReference type="InterPro" id="IPR036250">
    <property type="entry name" value="AcylCo_DH-like_C"/>
</dbReference>
<dbReference type="Pfam" id="PF18158">
    <property type="entry name" value="AidB_N"/>
    <property type="match status" value="1"/>
</dbReference>
<evidence type="ECO:0000256" key="3">
    <source>
        <dbReference type="ARBA" id="ARBA00022827"/>
    </source>
</evidence>
<keyword evidence="2" id="KW-0285">Flavoprotein</keyword>
<gene>
    <name evidence="6" type="ORF">HUK68_18765</name>
</gene>
<dbReference type="PANTHER" id="PTHR42707">
    <property type="entry name" value="ACYL-COA DEHYDROGENASE"/>
    <property type="match status" value="1"/>
</dbReference>
<dbReference type="KEGG" id="aant:HUK68_18765"/>
<dbReference type="AlphaFoldDB" id="A0A6N1X5X9"/>
<dbReference type="SUPFAM" id="SSF47203">
    <property type="entry name" value="Acyl-CoA dehydrogenase C-terminal domain-like"/>
    <property type="match status" value="1"/>
</dbReference>
<name>A0A6N1X5X9_9BURK</name>
<evidence type="ECO:0000256" key="1">
    <source>
        <dbReference type="ARBA" id="ARBA00009347"/>
    </source>
</evidence>
<evidence type="ECO:0000256" key="2">
    <source>
        <dbReference type="ARBA" id="ARBA00022630"/>
    </source>
</evidence>
<dbReference type="Pfam" id="PF00441">
    <property type="entry name" value="Acyl-CoA_dh_1"/>
    <property type="match status" value="1"/>
</dbReference>
<dbReference type="Gene3D" id="1.20.140.10">
    <property type="entry name" value="Butyryl-CoA Dehydrogenase, subunit A, domain 3"/>
    <property type="match status" value="1"/>
</dbReference>
<dbReference type="InterPro" id="IPR009100">
    <property type="entry name" value="AcylCoA_DH/oxidase_NM_dom_sf"/>
</dbReference>
<dbReference type="PANTHER" id="PTHR42707:SF3">
    <property type="entry name" value="ACYL-COA DEHYDROGENASE AIDB-RELATED"/>
    <property type="match status" value="1"/>
</dbReference>
<reference evidence="6 7" key="1">
    <citation type="submission" date="2020-06" db="EMBL/GenBank/DDBJ databases">
        <title>Acidovorax antarctica sp. nov., isolated from Corinth ice sheet soil, Antarctic Fields Peninsula.</title>
        <authorList>
            <person name="Xu Q."/>
            <person name="Peng F."/>
        </authorList>
    </citation>
    <scope>NUCLEOTIDE SEQUENCE [LARGE SCALE GENOMIC DNA]</scope>
    <source>
        <strain evidence="6 7">16-35-5</strain>
    </source>
</reference>
<dbReference type="InterPro" id="IPR009075">
    <property type="entry name" value="AcylCo_DH/oxidase_C"/>
</dbReference>
<evidence type="ECO:0000259" key="5">
    <source>
        <dbReference type="Pfam" id="PF18158"/>
    </source>
</evidence>
<dbReference type="RefSeq" id="WP_175505568.1">
    <property type="nucleotide sequence ID" value="NZ_CP054840.1"/>
</dbReference>
<keyword evidence="3" id="KW-0274">FAD</keyword>
<evidence type="ECO:0000259" key="4">
    <source>
        <dbReference type="Pfam" id="PF00441"/>
    </source>
</evidence>
<feature type="domain" description="Acyl-CoA dehydrogenase/oxidase C-terminal" evidence="4">
    <location>
        <begin position="265"/>
        <end position="412"/>
    </location>
</feature>
<evidence type="ECO:0000313" key="7">
    <source>
        <dbReference type="Proteomes" id="UP000509579"/>
    </source>
</evidence>
<organism evidence="6 7">
    <name type="scientific">Comamonas antarctica</name>
    <dbReference type="NCBI Taxonomy" id="2743470"/>
    <lineage>
        <taxon>Bacteria</taxon>
        <taxon>Pseudomonadati</taxon>
        <taxon>Pseudomonadota</taxon>
        <taxon>Betaproteobacteria</taxon>
        <taxon>Burkholderiales</taxon>
        <taxon>Comamonadaceae</taxon>
        <taxon>Comamonas</taxon>
    </lineage>
</organism>
<accession>A0A6N1X5X9</accession>
<feature type="domain" description="Adaptive response protein AidB N-terminal" evidence="5">
    <location>
        <begin position="48"/>
        <end position="131"/>
    </location>
</feature>
<dbReference type="EMBL" id="CP054840">
    <property type="protein sequence ID" value="QKV54771.1"/>
    <property type="molecule type" value="Genomic_DNA"/>
</dbReference>
<dbReference type="GO" id="GO:0003995">
    <property type="term" value="F:acyl-CoA dehydrogenase activity"/>
    <property type="evidence" value="ECO:0007669"/>
    <property type="project" value="TreeGrafter"/>
</dbReference>
<keyword evidence="7" id="KW-1185">Reference proteome</keyword>
<comment type="similarity">
    <text evidence="1">Belongs to the acyl-CoA dehydrogenase family.</text>
</comment>
<dbReference type="InterPro" id="IPR052904">
    <property type="entry name" value="Acyl-CoA_dehydrogenase-like"/>
</dbReference>
<evidence type="ECO:0000313" key="6">
    <source>
        <dbReference type="EMBL" id="QKV54771.1"/>
    </source>
</evidence>